<evidence type="ECO:0000259" key="2">
    <source>
        <dbReference type="Pfam" id="PF07727"/>
    </source>
</evidence>
<reference evidence="3" key="1">
    <citation type="submission" date="2021-03" db="EMBL/GenBank/DDBJ databases">
        <title>Draft genome sequence of rust myrtle Austropuccinia psidii MF-1, a brazilian biotype.</title>
        <authorList>
            <person name="Quecine M.C."/>
            <person name="Pachon D.M.R."/>
            <person name="Bonatelli M.L."/>
            <person name="Correr F.H."/>
            <person name="Franceschini L.M."/>
            <person name="Leite T.F."/>
            <person name="Margarido G.R.A."/>
            <person name="Almeida C.A."/>
            <person name="Ferrarezi J.A."/>
            <person name="Labate C.A."/>
        </authorList>
    </citation>
    <scope>NUCLEOTIDE SEQUENCE</scope>
    <source>
        <strain evidence="3">MF-1</strain>
    </source>
</reference>
<sequence length="575" mass="66128">MWKGIMLGYENHASAYRSLRLQDNPTKLHNPISPISSNPLNPQTESVRNVTDKNDSCSECEDEFHNAMEEIPQRRIRVIGPRHPNLITGDVSEENILPYQRRAHQTVESNTIPNNYQQAIKSKDSNKWEEEISKELDNMKKLKVWTIIDITPKDHPIPYTWVFKIKEDDEKRFHRMDVKSAFLNAPLNENICLAAPEGIDIPVTKALHLNKAIYSLKQAPLAWYNHLAKWLVSVGFVCALSDSCVFYTGGSYPIWIYVHVDDLAIFGPNIKSFKEEIQGKFNMKDLGKAKILYGIKILHNEASFSLLQEHYIKNIAENFGITNIAPTNTPLKPGLRLMKASEDEIELFQKLGLNYRSIIGALNYISTNTRSDITFAISHLSRFLEQPSLKHWLASVQVLRYLYHTKGKTLNYYNKGKCNIISYADADWGNSLINRRSVGGYTLFLNHHLISWRTKKQQTISHSTTKAKYKSLSDASKETLWFQQLLQETNLEVPDNIPTLYNDNKGAINLAHSNINHNGFKTKHMDIKFHFIRDLIKNQKLELFYVSTHLMAADFLTKAVGKTIFLRSKSFINLY</sequence>
<gene>
    <name evidence="3" type="ORF">O181_023015</name>
</gene>
<feature type="domain" description="Reverse transcriptase Ty1/copia-type" evidence="2">
    <location>
        <begin position="169"/>
        <end position="332"/>
    </location>
</feature>
<evidence type="ECO:0000256" key="1">
    <source>
        <dbReference type="SAM" id="MobiDB-lite"/>
    </source>
</evidence>
<feature type="region of interest" description="Disordered" evidence="1">
    <location>
        <begin position="31"/>
        <end position="55"/>
    </location>
</feature>
<evidence type="ECO:0000313" key="4">
    <source>
        <dbReference type="Proteomes" id="UP000765509"/>
    </source>
</evidence>
<dbReference type="Proteomes" id="UP000765509">
    <property type="component" value="Unassembled WGS sequence"/>
</dbReference>
<dbReference type="PANTHER" id="PTHR11439">
    <property type="entry name" value="GAG-POL-RELATED RETROTRANSPOSON"/>
    <property type="match status" value="1"/>
</dbReference>
<name>A0A9Q3CIG0_9BASI</name>
<evidence type="ECO:0000313" key="3">
    <source>
        <dbReference type="EMBL" id="MBW0483300.1"/>
    </source>
</evidence>
<dbReference type="CDD" id="cd09272">
    <property type="entry name" value="RNase_HI_RT_Ty1"/>
    <property type="match status" value="1"/>
</dbReference>
<accession>A0A9Q3CIG0</accession>
<proteinExistence type="predicted"/>
<dbReference type="InterPro" id="IPR013103">
    <property type="entry name" value="RVT_2"/>
</dbReference>
<dbReference type="SUPFAM" id="SSF56672">
    <property type="entry name" value="DNA/RNA polymerases"/>
    <property type="match status" value="1"/>
</dbReference>
<dbReference type="PANTHER" id="PTHR11439:SF440">
    <property type="entry name" value="INTEGRASE CATALYTIC DOMAIN-CONTAINING PROTEIN"/>
    <property type="match status" value="1"/>
</dbReference>
<keyword evidence="4" id="KW-1185">Reference proteome</keyword>
<comment type="caution">
    <text evidence="3">The sequence shown here is derived from an EMBL/GenBank/DDBJ whole genome shotgun (WGS) entry which is preliminary data.</text>
</comment>
<dbReference type="EMBL" id="AVOT02007168">
    <property type="protein sequence ID" value="MBW0483300.1"/>
    <property type="molecule type" value="Genomic_DNA"/>
</dbReference>
<dbReference type="InterPro" id="IPR043502">
    <property type="entry name" value="DNA/RNA_pol_sf"/>
</dbReference>
<protein>
    <recommendedName>
        <fullName evidence="2">Reverse transcriptase Ty1/copia-type domain-containing protein</fullName>
    </recommendedName>
</protein>
<dbReference type="OrthoDB" id="39620at2759"/>
<dbReference type="AlphaFoldDB" id="A0A9Q3CIG0"/>
<organism evidence="3 4">
    <name type="scientific">Austropuccinia psidii MF-1</name>
    <dbReference type="NCBI Taxonomy" id="1389203"/>
    <lineage>
        <taxon>Eukaryota</taxon>
        <taxon>Fungi</taxon>
        <taxon>Dikarya</taxon>
        <taxon>Basidiomycota</taxon>
        <taxon>Pucciniomycotina</taxon>
        <taxon>Pucciniomycetes</taxon>
        <taxon>Pucciniales</taxon>
        <taxon>Sphaerophragmiaceae</taxon>
        <taxon>Austropuccinia</taxon>
    </lineage>
</organism>
<feature type="compositionally biased region" description="Low complexity" evidence="1">
    <location>
        <begin position="31"/>
        <end position="42"/>
    </location>
</feature>
<dbReference type="Pfam" id="PF07727">
    <property type="entry name" value="RVT_2"/>
    <property type="match status" value="1"/>
</dbReference>